<keyword evidence="13" id="KW-1185">Reference proteome</keyword>
<evidence type="ECO:0000256" key="5">
    <source>
        <dbReference type="ARBA" id="ARBA00022989"/>
    </source>
</evidence>
<dbReference type="Gene3D" id="2.70.130.10">
    <property type="entry name" value="Mannose-6-phosphate receptor binding domain"/>
    <property type="match status" value="1"/>
</dbReference>
<reference evidence="13" key="1">
    <citation type="submission" date="2020-06" db="EMBL/GenBank/DDBJ databases">
        <title>A chromosome-scale genome assembly of Talaromyces rugulosus W13939.</title>
        <authorList>
            <person name="Wang B."/>
            <person name="Guo L."/>
            <person name="Ye K."/>
            <person name="Wang L."/>
        </authorList>
    </citation>
    <scope>NUCLEOTIDE SEQUENCE [LARGE SCALE GENOMIC DNA]</scope>
    <source>
        <strain evidence="13">W13939</strain>
    </source>
</reference>
<keyword evidence="3 9" id="KW-0812">Transmembrane</keyword>
<evidence type="ECO:0000256" key="6">
    <source>
        <dbReference type="ARBA" id="ARBA00023136"/>
    </source>
</evidence>
<dbReference type="KEGG" id="trg:TRUGW13939_03743"/>
<evidence type="ECO:0000256" key="7">
    <source>
        <dbReference type="ARBA" id="ARBA00023157"/>
    </source>
</evidence>
<dbReference type="InterPro" id="IPR028927">
    <property type="entry name" value="Man-6-P_rcpt"/>
</dbReference>
<dbReference type="InterPro" id="IPR044865">
    <property type="entry name" value="MRH_dom"/>
</dbReference>
<evidence type="ECO:0000256" key="3">
    <source>
        <dbReference type="ARBA" id="ARBA00022692"/>
    </source>
</evidence>
<dbReference type="GeneID" id="55991246"/>
<sequence length="365" mass="40096">MQVLTRPTWAIAFSIFSISFTQVAHAASSSSPHTPKTTEIPCTVQSSTTGAYFDLNPIAIAPPELKDGRKIHKSDRDESWQAQGHDYGANFTLNICKPVIENIQDVVGVDDSRWQNVSAYYQYNDKIYSIGEQASEPVFRGRRLVLNYTNGSPCPSSPVSQLDLGVFEDDGLEENSYSPDKDAYFSRDTETTRKKSTIISFLCDREAPSAQAIVSFVGSMDSCTYFFEARSAAACGGVAMAPEGGLGPGGVFGVIALIAVIVYIVGGCAYQRTVLHQRGWRQFPNYSMWSELLGFFGDFFVIIFSSLTRCFTRKDTSTSYSRLDGSSQRNGLIGAIGGRGAGNRASRDVDAENRLIDQLDEEWND</sequence>
<keyword evidence="4 10" id="KW-0732">Signal</keyword>
<dbReference type="OrthoDB" id="4504960at2759"/>
<feature type="transmembrane region" description="Helical" evidence="9">
    <location>
        <begin position="245"/>
        <end position="265"/>
    </location>
</feature>
<dbReference type="GO" id="GO:0007034">
    <property type="term" value="P:vacuolar transport"/>
    <property type="evidence" value="ECO:0007669"/>
    <property type="project" value="TreeGrafter"/>
</dbReference>
<evidence type="ECO:0000259" key="11">
    <source>
        <dbReference type="PROSITE" id="PS51914"/>
    </source>
</evidence>
<keyword evidence="5 9" id="KW-1133">Transmembrane helix</keyword>
<protein>
    <recommendedName>
        <fullName evidence="11">MRH domain-containing protein</fullName>
    </recommendedName>
</protein>
<feature type="domain" description="MRH" evidence="11">
    <location>
        <begin position="40"/>
        <end position="237"/>
    </location>
</feature>
<dbReference type="PANTHER" id="PTHR15071">
    <property type="entry name" value="MANNOSE-6-PHOSPHATE RECEPTOR FAMILY MEMBER"/>
    <property type="match status" value="1"/>
</dbReference>
<dbReference type="SUPFAM" id="SSF50911">
    <property type="entry name" value="Mannose 6-phosphate receptor domain"/>
    <property type="match status" value="1"/>
</dbReference>
<proteinExistence type="predicted"/>
<dbReference type="Pfam" id="PF02157">
    <property type="entry name" value="Man-6-P_recep"/>
    <property type="match status" value="1"/>
</dbReference>
<dbReference type="GO" id="GO:0010008">
    <property type="term" value="C:endosome membrane"/>
    <property type="evidence" value="ECO:0007669"/>
    <property type="project" value="UniProtKB-SubCell"/>
</dbReference>
<dbReference type="PROSITE" id="PS51914">
    <property type="entry name" value="MRH"/>
    <property type="match status" value="1"/>
</dbReference>
<evidence type="ECO:0000256" key="10">
    <source>
        <dbReference type="SAM" id="SignalP"/>
    </source>
</evidence>
<comment type="subcellular location">
    <subcellularLocation>
        <location evidence="1">Endomembrane system</location>
    </subcellularLocation>
</comment>
<dbReference type="Proteomes" id="UP000509510">
    <property type="component" value="Chromosome II"/>
</dbReference>
<accession>A0A7H8QS88</accession>
<feature type="chain" id="PRO_5028829385" description="MRH domain-containing protein" evidence="10">
    <location>
        <begin position="27"/>
        <end position="365"/>
    </location>
</feature>
<keyword evidence="8" id="KW-0325">Glycoprotein</keyword>
<evidence type="ECO:0000313" key="13">
    <source>
        <dbReference type="Proteomes" id="UP000509510"/>
    </source>
</evidence>
<dbReference type="RefSeq" id="XP_035342816.1">
    <property type="nucleotide sequence ID" value="XM_035486923.1"/>
</dbReference>
<dbReference type="GO" id="GO:0000139">
    <property type="term" value="C:Golgi membrane"/>
    <property type="evidence" value="ECO:0007669"/>
    <property type="project" value="UniProtKB-SubCell"/>
</dbReference>
<name>A0A7H8QS88_TALRU</name>
<evidence type="ECO:0000256" key="1">
    <source>
        <dbReference type="ARBA" id="ARBA00004308"/>
    </source>
</evidence>
<feature type="transmembrane region" description="Helical" evidence="9">
    <location>
        <begin position="286"/>
        <end position="307"/>
    </location>
</feature>
<evidence type="ECO:0000256" key="2">
    <source>
        <dbReference type="ARBA" id="ARBA00022448"/>
    </source>
</evidence>
<evidence type="ECO:0000256" key="9">
    <source>
        <dbReference type="SAM" id="Phobius"/>
    </source>
</evidence>
<organism evidence="12 13">
    <name type="scientific">Talaromyces rugulosus</name>
    <name type="common">Penicillium rugulosum</name>
    <dbReference type="NCBI Taxonomy" id="121627"/>
    <lineage>
        <taxon>Eukaryota</taxon>
        <taxon>Fungi</taxon>
        <taxon>Dikarya</taxon>
        <taxon>Ascomycota</taxon>
        <taxon>Pezizomycotina</taxon>
        <taxon>Eurotiomycetes</taxon>
        <taxon>Eurotiomycetidae</taxon>
        <taxon>Eurotiales</taxon>
        <taxon>Trichocomaceae</taxon>
        <taxon>Talaromyces</taxon>
        <taxon>Talaromyces sect. Islandici</taxon>
    </lineage>
</organism>
<dbReference type="AlphaFoldDB" id="A0A7H8QS88"/>
<gene>
    <name evidence="12" type="ORF">TRUGW13939_03743</name>
</gene>
<dbReference type="InterPro" id="IPR009011">
    <property type="entry name" value="Man6P_isomerase_rcpt-bd_dom_sf"/>
</dbReference>
<dbReference type="EMBL" id="CP055899">
    <property type="protein sequence ID" value="QKX56638.1"/>
    <property type="molecule type" value="Genomic_DNA"/>
</dbReference>
<dbReference type="PANTHER" id="PTHR15071:SF0">
    <property type="entry name" value="MANNOSE 6-PHOSPHATE RECEPTOR-LIKE PROTEIN 1"/>
    <property type="match status" value="1"/>
</dbReference>
<keyword evidence="7" id="KW-1015">Disulfide bond</keyword>
<dbReference type="GO" id="GO:0005770">
    <property type="term" value="C:late endosome"/>
    <property type="evidence" value="ECO:0007669"/>
    <property type="project" value="TreeGrafter"/>
</dbReference>
<evidence type="ECO:0000256" key="4">
    <source>
        <dbReference type="ARBA" id="ARBA00022729"/>
    </source>
</evidence>
<feature type="signal peptide" evidence="10">
    <location>
        <begin position="1"/>
        <end position="26"/>
    </location>
</feature>
<evidence type="ECO:0000313" key="12">
    <source>
        <dbReference type="EMBL" id="QKX56638.1"/>
    </source>
</evidence>
<keyword evidence="2" id="KW-0813">Transport</keyword>
<evidence type="ECO:0000256" key="8">
    <source>
        <dbReference type="ARBA" id="ARBA00023180"/>
    </source>
</evidence>
<keyword evidence="6 9" id="KW-0472">Membrane</keyword>